<dbReference type="Proteomes" id="UP000019095">
    <property type="component" value="Chromosome"/>
</dbReference>
<evidence type="ECO:0000313" key="4">
    <source>
        <dbReference type="Proteomes" id="UP000019095"/>
    </source>
</evidence>
<gene>
    <name evidence="3" type="ORF">MIM_c08610</name>
</gene>
<dbReference type="InterPro" id="IPR006076">
    <property type="entry name" value="FAD-dep_OxRdtase"/>
</dbReference>
<accession>W0PC17</accession>
<dbReference type="OrthoDB" id="8673905at2"/>
<organism evidence="3 4">
    <name type="scientific">Advenella mimigardefordensis (strain DSM 17166 / LMG 22922 / DPN7)</name>
    <dbReference type="NCBI Taxonomy" id="1247726"/>
    <lineage>
        <taxon>Bacteria</taxon>
        <taxon>Pseudomonadati</taxon>
        <taxon>Pseudomonadota</taxon>
        <taxon>Betaproteobacteria</taxon>
        <taxon>Burkholderiales</taxon>
        <taxon>Alcaligenaceae</taxon>
    </lineage>
</organism>
<dbReference type="HOGENOM" id="CLU_007884_4_3_4"/>
<dbReference type="GO" id="GO:0005737">
    <property type="term" value="C:cytoplasm"/>
    <property type="evidence" value="ECO:0007669"/>
    <property type="project" value="TreeGrafter"/>
</dbReference>
<dbReference type="PANTHER" id="PTHR13847">
    <property type="entry name" value="SARCOSINE DEHYDROGENASE-RELATED"/>
    <property type="match status" value="1"/>
</dbReference>
<dbReference type="Gene3D" id="3.30.9.10">
    <property type="entry name" value="D-Amino Acid Oxidase, subunit A, domain 2"/>
    <property type="match status" value="1"/>
</dbReference>
<evidence type="ECO:0000256" key="1">
    <source>
        <dbReference type="ARBA" id="ARBA00023002"/>
    </source>
</evidence>
<dbReference type="STRING" id="1247726.MIM_c08610"/>
<sequence length="371" mass="40055">MNLHAKCDVIIVGGGIHGVASAYFLAKKGLSVVLLERDYCGRSASGVNAGGVRTLGRVVPEIPLSLASSELWQTLDFLHGFDGAFVRTGQIKVAESVQDMQKLQERHNLLARHGFDHEKLIDQDQVRQIVPAIAAHVQGALWVSTDGFAFPYLIVQAFARQARLLHADIREQSPVKAIEHSGNHWRVSTPEQTIVGEKLLLCAGAWTPELARLCGDEIPVTPGGLMLMVTQRVPHFINPVLGATSRGLSFKQFANGTVVIGGALECDADTGQNYAELDFSRLANSARIVTDLFPFLNNVSITRAWSGIDGYAPDHTCIIGPSASVDNLYYACGFSSSGFQLGPASGQYLAEVIADNAENPRYQGLSPARFS</sequence>
<dbReference type="Gene3D" id="3.50.50.60">
    <property type="entry name" value="FAD/NAD(P)-binding domain"/>
    <property type="match status" value="1"/>
</dbReference>
<feature type="domain" description="FAD dependent oxidoreductase" evidence="2">
    <location>
        <begin position="8"/>
        <end position="351"/>
    </location>
</feature>
<proteinExistence type="predicted"/>
<keyword evidence="1" id="KW-0560">Oxidoreductase</keyword>
<dbReference type="AlphaFoldDB" id="W0PC17"/>
<dbReference type="eggNOG" id="COG0665">
    <property type="taxonomic scope" value="Bacteria"/>
</dbReference>
<reference evidence="3 4" key="1">
    <citation type="journal article" date="2014" name="Microbiology">
        <title>Unravelling the complete genome sequence of Advenella mimigardefordensis strain DPN7T and novel insights in the catabolism of the xenobiotic polythioester precursor 3,3'-dithiodipropionate.</title>
        <authorList>
            <person name="Wubbeler J.H."/>
            <person name="Hiessl S."/>
            <person name="Schuldes J."/>
            <person name="Thurmer A."/>
            <person name="Daniel R."/>
            <person name="Steinbuchel A."/>
        </authorList>
    </citation>
    <scope>NUCLEOTIDE SEQUENCE [LARGE SCALE GENOMIC DNA]</scope>
    <source>
        <strain evidence="4">DSM 17166 / LMG 22922 / DPN7</strain>
    </source>
</reference>
<name>W0PC17_ADVMD</name>
<dbReference type="KEGG" id="amim:MIM_c08610"/>
<evidence type="ECO:0000313" key="3">
    <source>
        <dbReference type="EMBL" id="AHG62960.1"/>
    </source>
</evidence>
<evidence type="ECO:0000259" key="2">
    <source>
        <dbReference type="Pfam" id="PF01266"/>
    </source>
</evidence>
<protein>
    <submittedName>
        <fullName evidence="3">Putative FAD-dependent oxidoreductase</fullName>
    </submittedName>
</protein>
<dbReference type="InterPro" id="IPR036188">
    <property type="entry name" value="FAD/NAD-bd_sf"/>
</dbReference>
<dbReference type="GO" id="GO:0016491">
    <property type="term" value="F:oxidoreductase activity"/>
    <property type="evidence" value="ECO:0007669"/>
    <property type="project" value="UniProtKB-KW"/>
</dbReference>
<dbReference type="PANTHER" id="PTHR13847:SF287">
    <property type="entry name" value="FAD-DEPENDENT OXIDOREDUCTASE DOMAIN-CONTAINING PROTEIN 1"/>
    <property type="match status" value="1"/>
</dbReference>
<dbReference type="PATRIC" id="fig|1247726.3.peg.932"/>
<keyword evidence="4" id="KW-1185">Reference proteome</keyword>
<dbReference type="SUPFAM" id="SSF51905">
    <property type="entry name" value="FAD/NAD(P)-binding domain"/>
    <property type="match status" value="1"/>
</dbReference>
<dbReference type="Pfam" id="PF01266">
    <property type="entry name" value="DAO"/>
    <property type="match status" value="1"/>
</dbReference>
<dbReference type="RefSeq" id="WP_025371567.1">
    <property type="nucleotide sequence ID" value="NZ_CP003915.1"/>
</dbReference>
<dbReference type="EMBL" id="CP003915">
    <property type="protein sequence ID" value="AHG62960.1"/>
    <property type="molecule type" value="Genomic_DNA"/>
</dbReference>